<dbReference type="InterPro" id="IPR021731">
    <property type="entry name" value="AMIN_dom"/>
</dbReference>
<evidence type="ECO:0000256" key="1">
    <source>
        <dbReference type="ARBA" id="ARBA00022801"/>
    </source>
</evidence>
<gene>
    <name evidence="6" type="ORF">SAMN05660649_00386</name>
</gene>
<dbReference type="GO" id="GO:0071555">
    <property type="term" value="P:cell wall organization"/>
    <property type="evidence" value="ECO:0007669"/>
    <property type="project" value="UniProtKB-KW"/>
</dbReference>
<dbReference type="STRING" id="341036.SAMN05660649_00386"/>
<evidence type="ECO:0000256" key="4">
    <source>
        <dbReference type="SAM" id="SignalP"/>
    </source>
</evidence>
<feature type="compositionally biased region" description="Polar residues" evidence="3">
    <location>
        <begin position="367"/>
        <end position="383"/>
    </location>
</feature>
<dbReference type="PROSITE" id="PS51257">
    <property type="entry name" value="PROKAR_LIPOPROTEIN"/>
    <property type="match status" value="1"/>
</dbReference>
<evidence type="ECO:0000313" key="7">
    <source>
        <dbReference type="Proteomes" id="UP000199337"/>
    </source>
</evidence>
<dbReference type="Gene3D" id="2.30.30.40">
    <property type="entry name" value="SH3 Domains"/>
    <property type="match status" value="4"/>
</dbReference>
<dbReference type="AlphaFoldDB" id="A0A1I2N6Z7"/>
<dbReference type="PANTHER" id="PTHR30404:SF0">
    <property type="entry name" value="N-ACETYLMURAMOYL-L-ALANINE AMIDASE AMIC"/>
    <property type="match status" value="1"/>
</dbReference>
<dbReference type="Pfam" id="PF01520">
    <property type="entry name" value="Amidase_3"/>
    <property type="match status" value="1"/>
</dbReference>
<feature type="signal peptide" evidence="4">
    <location>
        <begin position="1"/>
        <end position="32"/>
    </location>
</feature>
<dbReference type="GO" id="GO:0030288">
    <property type="term" value="C:outer membrane-bounded periplasmic space"/>
    <property type="evidence" value="ECO:0007669"/>
    <property type="project" value="TreeGrafter"/>
</dbReference>
<dbReference type="InterPro" id="IPR003646">
    <property type="entry name" value="SH3-like_bac-type"/>
</dbReference>
<dbReference type="OrthoDB" id="9813450at2"/>
<dbReference type="GO" id="GO:0009253">
    <property type="term" value="P:peptidoglycan catabolic process"/>
    <property type="evidence" value="ECO:0007669"/>
    <property type="project" value="InterPro"/>
</dbReference>
<name>A0A1I2N6Z7_9FIRM</name>
<feature type="domain" description="SH3b" evidence="5">
    <location>
        <begin position="33"/>
        <end position="94"/>
    </location>
</feature>
<keyword evidence="2" id="KW-0961">Cell wall biogenesis/degradation</keyword>
<dbReference type="PANTHER" id="PTHR30404">
    <property type="entry name" value="N-ACETYLMURAMOYL-L-ALANINE AMIDASE"/>
    <property type="match status" value="1"/>
</dbReference>
<dbReference type="SUPFAM" id="SSF50044">
    <property type="entry name" value="SH3-domain"/>
    <property type="match status" value="1"/>
</dbReference>
<accession>A0A1I2N6Z7</accession>
<feature type="region of interest" description="Disordered" evidence="3">
    <location>
        <begin position="260"/>
        <end position="287"/>
    </location>
</feature>
<feature type="domain" description="SH3b" evidence="5">
    <location>
        <begin position="194"/>
        <end position="256"/>
    </location>
</feature>
<dbReference type="Pfam" id="PF11741">
    <property type="entry name" value="AMIN"/>
    <property type="match status" value="1"/>
</dbReference>
<dbReference type="InterPro" id="IPR036028">
    <property type="entry name" value="SH3-like_dom_sf"/>
</dbReference>
<keyword evidence="1" id="KW-0378">Hydrolase</keyword>
<dbReference type="Pfam" id="PF08239">
    <property type="entry name" value="SH3_3"/>
    <property type="match status" value="4"/>
</dbReference>
<organism evidence="6 7">
    <name type="scientific">Desulfotruncus arcticus DSM 17038</name>
    <dbReference type="NCBI Taxonomy" id="1121424"/>
    <lineage>
        <taxon>Bacteria</taxon>
        <taxon>Bacillati</taxon>
        <taxon>Bacillota</taxon>
        <taxon>Clostridia</taxon>
        <taxon>Eubacteriales</taxon>
        <taxon>Desulfallaceae</taxon>
        <taxon>Desulfotruncus</taxon>
    </lineage>
</organism>
<dbReference type="PROSITE" id="PS51781">
    <property type="entry name" value="SH3B"/>
    <property type="match status" value="4"/>
</dbReference>
<dbReference type="InterPro" id="IPR050695">
    <property type="entry name" value="N-acetylmuramoyl_amidase_3"/>
</dbReference>
<feature type="domain" description="SH3b" evidence="5">
    <location>
        <begin position="99"/>
        <end position="163"/>
    </location>
</feature>
<dbReference type="Gene3D" id="3.40.630.40">
    <property type="entry name" value="Zn-dependent exopeptidases"/>
    <property type="match status" value="1"/>
</dbReference>
<dbReference type="SMART" id="SM00287">
    <property type="entry name" value="SH3b"/>
    <property type="match status" value="4"/>
</dbReference>
<keyword evidence="7" id="KW-1185">Reference proteome</keyword>
<protein>
    <submittedName>
        <fullName evidence="6">N-acetylmuramoyl-L-alanine amidase</fullName>
    </submittedName>
</protein>
<dbReference type="Gene3D" id="2.60.40.3500">
    <property type="match status" value="1"/>
</dbReference>
<reference evidence="7" key="1">
    <citation type="submission" date="2016-10" db="EMBL/GenBank/DDBJ databases">
        <authorList>
            <person name="Varghese N."/>
            <person name="Submissions S."/>
        </authorList>
    </citation>
    <scope>NUCLEOTIDE SEQUENCE [LARGE SCALE GENOMIC DNA]</scope>
    <source>
        <strain evidence="7">DSM 17038</strain>
    </source>
</reference>
<evidence type="ECO:0000259" key="5">
    <source>
        <dbReference type="PROSITE" id="PS51781"/>
    </source>
</evidence>
<feature type="compositionally biased region" description="Low complexity" evidence="3">
    <location>
        <begin position="262"/>
        <end position="282"/>
    </location>
</feature>
<sequence length="688" mass="73595">MTPRWKKNIKKILTGFALFTASCLVLPGNVFAATRLTVTGSTVNVRSGPDTVSAIVAKVNKNEQYNVVDKRGDWFKINANGADGWIAGWLVKAESVPDEAVSHAVVKTDGLNVRSGPGTTYNVVNQIKAGSVLEVISNSNDWYKVKLPDGNTGWVAGWLVTIEKTVNQEPAQQPAEQPPAAIPQQSQSQQPTVIKQATLTASNVNVREGPGTSYKAVAKVNSGEKYNVAAVNGQWLKISLPGGKSGWIAGWLASVTNITAEQPSSTPQQPSQSPSQQQQPPQGDSMLAVVNGSNVNVRGGPGTTHGVISQVSRGQKLGVIESTGDWYKVKLDGGVVGWIAGWLVNTEKAEASPAPGDPPVVTEDTDQSGNTDGSGQTNNGQPTEASKLEKIEANEDDGHTLVSISATGPLNYDMFLIKNPDRLVLDLKNIDPGDLPEKISIGTEVVPQIRTGWFSKEQPVFRVVFDLNGAVVSLDKLSEDRKQLNLDISIPTEGNFLQGRVIAIDPGHGGKDPGAKGPTGLLEKDVNLDIGLKLAEILKEKGAKVVMTRSDDSYVDLYEISEIAKRNGAEVFLSIHSNASANPSINGTSTYYRRDTGELAPGVNQADNRRLAGAIQSELLRSLERRSLGVLQANFVVLRTSSVPAALAEVAFISNSEEEQMLRQDATRQKIAEALADALNNYFSPTTQ</sequence>
<proteinExistence type="predicted"/>
<dbReference type="EMBL" id="FOOX01000001">
    <property type="protein sequence ID" value="SFF99373.1"/>
    <property type="molecule type" value="Genomic_DNA"/>
</dbReference>
<evidence type="ECO:0000256" key="3">
    <source>
        <dbReference type="SAM" id="MobiDB-lite"/>
    </source>
</evidence>
<dbReference type="GO" id="GO:0008745">
    <property type="term" value="F:N-acetylmuramoyl-L-alanine amidase activity"/>
    <property type="evidence" value="ECO:0007669"/>
    <property type="project" value="InterPro"/>
</dbReference>
<dbReference type="Proteomes" id="UP000199337">
    <property type="component" value="Unassembled WGS sequence"/>
</dbReference>
<dbReference type="SMART" id="SM00646">
    <property type="entry name" value="Ami_3"/>
    <property type="match status" value="1"/>
</dbReference>
<keyword evidence="4" id="KW-0732">Signal</keyword>
<dbReference type="InterPro" id="IPR002508">
    <property type="entry name" value="MurNAc-LAA_cat"/>
</dbReference>
<feature type="region of interest" description="Disordered" evidence="3">
    <location>
        <begin position="349"/>
        <end position="383"/>
    </location>
</feature>
<dbReference type="CDD" id="cd02696">
    <property type="entry name" value="MurNAc-LAA"/>
    <property type="match status" value="1"/>
</dbReference>
<evidence type="ECO:0000313" key="6">
    <source>
        <dbReference type="EMBL" id="SFF99373.1"/>
    </source>
</evidence>
<evidence type="ECO:0000256" key="2">
    <source>
        <dbReference type="ARBA" id="ARBA00023316"/>
    </source>
</evidence>
<feature type="chain" id="PRO_5011796036" evidence="4">
    <location>
        <begin position="33"/>
        <end position="688"/>
    </location>
</feature>
<feature type="compositionally biased region" description="Low complexity" evidence="3">
    <location>
        <begin position="182"/>
        <end position="191"/>
    </location>
</feature>
<dbReference type="SUPFAM" id="SSF53187">
    <property type="entry name" value="Zn-dependent exopeptidases"/>
    <property type="match status" value="1"/>
</dbReference>
<feature type="domain" description="SH3b" evidence="5">
    <location>
        <begin position="285"/>
        <end position="347"/>
    </location>
</feature>
<feature type="region of interest" description="Disordered" evidence="3">
    <location>
        <begin position="169"/>
        <end position="193"/>
    </location>
</feature>